<comment type="subcellular location">
    <subcellularLocation>
        <location evidence="1">Membrane</location>
        <topology evidence="1">Single-pass membrane protein</topology>
    </subcellularLocation>
</comment>
<keyword evidence="4 10" id="KW-0812">Transmembrane</keyword>
<dbReference type="PROSITE" id="PS50104">
    <property type="entry name" value="TIR"/>
    <property type="match status" value="1"/>
</dbReference>
<feature type="compositionally biased region" description="Basic and acidic residues" evidence="9">
    <location>
        <begin position="124"/>
        <end position="143"/>
    </location>
</feature>
<dbReference type="InterPro" id="IPR032675">
    <property type="entry name" value="LRR_dom_sf"/>
</dbReference>
<comment type="similarity">
    <text evidence="2">Belongs to the Toll-like receptor family.</text>
</comment>
<dbReference type="Proteomes" id="UP000694888">
    <property type="component" value="Unplaced"/>
</dbReference>
<keyword evidence="6 10" id="KW-1133">Transmembrane helix</keyword>
<sequence>MSEAVHKNSCRWYADYQNPVAGSSPDELRVLDIRHSAWILSDSNPLTSVAGADQLNLTSDYDCGHDRSLEVFINRNVTDIIEPSNVSLHDLGLSLDDVQKQLNSDLEEDLDLTFMFGGTTGPVKPEDRLNRDREKVVSDENTFKRIGPKNGNQSKEGGPAGQQDLSALSAARDESSVEAETDFLDVLNKAFKTRTRCHYKRLIVLDESQNRLTPLFHFEFLVQEADYPVLEVMNFSNIMLRAVPRELSQWRRHFAALTLLDLSHNLISELEVANYPPRPGAKLVTFDLRHNNITTLSKDVLQKWAEVEGFHVDIRDNPIHCGCELSSFLSYLHNPTAFAGRLAQYEYVKHLRCASPMNLAGNPLHKLSVDMLSCPEMESNAEALIALGVILVLLILGIIFVLKFKVEIRILLYTRLHIRLPCDSDDARHSKTYDAFVSYSNEDDTWVFENLVKYLENRDNIFSVNDFQLKGHGHRDVNHTDPNRKTFKLCIHQVRDFIPGKTIFDNIVESIEASRHTIIVLSPSFMRSHWAMEELRQAYKQSLVEKTRHLIVLLLEKVPKEQMDPLISRCCKTFTYLDVHDSFFKDRLVFSLSTKDRAARRRERLEAEKSGRDRLSSPSSLSTLGPESSSSHYYDINSAYLNSGYINNTEGPSAYSPLPVRPSETLRELSNMSTSSTTALTDG</sequence>
<feature type="compositionally biased region" description="Basic and acidic residues" evidence="9">
    <location>
        <begin position="603"/>
        <end position="615"/>
    </location>
</feature>
<evidence type="ECO:0000313" key="12">
    <source>
        <dbReference type="Proteomes" id="UP000694888"/>
    </source>
</evidence>
<dbReference type="PROSITE" id="PS51450">
    <property type="entry name" value="LRR"/>
    <property type="match status" value="1"/>
</dbReference>
<protein>
    <submittedName>
        <fullName evidence="13">Uncharacterized protein LOC101845154</fullName>
    </submittedName>
</protein>
<evidence type="ECO:0000256" key="6">
    <source>
        <dbReference type="ARBA" id="ARBA00022989"/>
    </source>
</evidence>
<proteinExistence type="inferred from homology"/>
<dbReference type="Pfam" id="PF01582">
    <property type="entry name" value="TIR"/>
    <property type="match status" value="1"/>
</dbReference>
<dbReference type="RefSeq" id="XP_035824333.1">
    <property type="nucleotide sequence ID" value="XM_035968440.1"/>
</dbReference>
<evidence type="ECO:0000256" key="4">
    <source>
        <dbReference type="ARBA" id="ARBA00022692"/>
    </source>
</evidence>
<evidence type="ECO:0000256" key="1">
    <source>
        <dbReference type="ARBA" id="ARBA00004167"/>
    </source>
</evidence>
<feature type="compositionally biased region" description="Polar residues" evidence="9">
    <location>
        <begin position="668"/>
        <end position="683"/>
    </location>
</feature>
<name>A0ABM1VPJ1_APLCA</name>
<dbReference type="Gene3D" id="3.80.10.10">
    <property type="entry name" value="Ribonuclease Inhibitor"/>
    <property type="match status" value="1"/>
</dbReference>
<evidence type="ECO:0000256" key="8">
    <source>
        <dbReference type="ARBA" id="ARBA00023170"/>
    </source>
</evidence>
<feature type="domain" description="TIR" evidence="11">
    <location>
        <begin position="431"/>
        <end position="596"/>
    </location>
</feature>
<dbReference type="SMART" id="SM00255">
    <property type="entry name" value="TIR"/>
    <property type="match status" value="1"/>
</dbReference>
<evidence type="ECO:0000256" key="3">
    <source>
        <dbReference type="ARBA" id="ARBA00022614"/>
    </source>
</evidence>
<evidence type="ECO:0000256" key="2">
    <source>
        <dbReference type="ARBA" id="ARBA00009634"/>
    </source>
</evidence>
<dbReference type="InterPro" id="IPR000157">
    <property type="entry name" value="TIR_dom"/>
</dbReference>
<feature type="region of interest" description="Disordered" evidence="9">
    <location>
        <begin position="603"/>
        <end position="630"/>
    </location>
</feature>
<feature type="region of interest" description="Disordered" evidence="9">
    <location>
        <begin position="123"/>
        <end position="171"/>
    </location>
</feature>
<feature type="region of interest" description="Disordered" evidence="9">
    <location>
        <begin position="651"/>
        <end position="683"/>
    </location>
</feature>
<feature type="compositionally biased region" description="Low complexity" evidence="9">
    <location>
        <begin position="616"/>
        <end position="630"/>
    </location>
</feature>
<keyword evidence="12" id="KW-1185">Reference proteome</keyword>
<dbReference type="PANTHER" id="PTHR24365:SF541">
    <property type="entry name" value="PROTEIN TOLL-RELATED"/>
    <property type="match status" value="1"/>
</dbReference>
<keyword evidence="8" id="KW-0675">Receptor</keyword>
<accession>A0ABM1VPJ1</accession>
<dbReference type="SUPFAM" id="SSF52058">
    <property type="entry name" value="L domain-like"/>
    <property type="match status" value="1"/>
</dbReference>
<gene>
    <name evidence="13" type="primary">LOC101845154</name>
</gene>
<dbReference type="Gene3D" id="3.40.50.10140">
    <property type="entry name" value="Toll/interleukin-1 receptor homology (TIR) domain"/>
    <property type="match status" value="1"/>
</dbReference>
<keyword evidence="5" id="KW-0732">Signal</keyword>
<dbReference type="SMART" id="SM00082">
    <property type="entry name" value="LRRCT"/>
    <property type="match status" value="1"/>
</dbReference>
<reference evidence="13" key="1">
    <citation type="submission" date="2025-08" db="UniProtKB">
        <authorList>
            <consortium name="RefSeq"/>
        </authorList>
    </citation>
    <scope>IDENTIFICATION</scope>
</reference>
<dbReference type="InterPro" id="IPR000483">
    <property type="entry name" value="Cys-rich_flank_reg_C"/>
</dbReference>
<evidence type="ECO:0000256" key="5">
    <source>
        <dbReference type="ARBA" id="ARBA00022729"/>
    </source>
</evidence>
<keyword evidence="3" id="KW-0433">Leucine-rich repeat</keyword>
<keyword evidence="7 10" id="KW-0472">Membrane</keyword>
<dbReference type="GeneID" id="101845154"/>
<evidence type="ECO:0000256" key="9">
    <source>
        <dbReference type="SAM" id="MobiDB-lite"/>
    </source>
</evidence>
<evidence type="ECO:0000256" key="10">
    <source>
        <dbReference type="SAM" id="Phobius"/>
    </source>
</evidence>
<dbReference type="InterPro" id="IPR001611">
    <property type="entry name" value="Leu-rich_rpt"/>
</dbReference>
<evidence type="ECO:0000256" key="7">
    <source>
        <dbReference type="ARBA" id="ARBA00023136"/>
    </source>
</evidence>
<dbReference type="SUPFAM" id="SSF52200">
    <property type="entry name" value="Toll/Interleukin receptor TIR domain"/>
    <property type="match status" value="1"/>
</dbReference>
<organism evidence="12 13">
    <name type="scientific">Aplysia californica</name>
    <name type="common">California sea hare</name>
    <dbReference type="NCBI Taxonomy" id="6500"/>
    <lineage>
        <taxon>Eukaryota</taxon>
        <taxon>Metazoa</taxon>
        <taxon>Spiralia</taxon>
        <taxon>Lophotrochozoa</taxon>
        <taxon>Mollusca</taxon>
        <taxon>Gastropoda</taxon>
        <taxon>Heterobranchia</taxon>
        <taxon>Euthyneura</taxon>
        <taxon>Tectipleura</taxon>
        <taxon>Aplysiida</taxon>
        <taxon>Aplysioidea</taxon>
        <taxon>Aplysiidae</taxon>
        <taxon>Aplysia</taxon>
    </lineage>
</organism>
<feature type="transmembrane region" description="Helical" evidence="10">
    <location>
        <begin position="383"/>
        <end position="402"/>
    </location>
</feature>
<dbReference type="InterPro" id="IPR035897">
    <property type="entry name" value="Toll_tir_struct_dom_sf"/>
</dbReference>
<evidence type="ECO:0000259" key="11">
    <source>
        <dbReference type="PROSITE" id="PS50104"/>
    </source>
</evidence>
<evidence type="ECO:0000313" key="13">
    <source>
        <dbReference type="RefSeq" id="XP_035824333.1"/>
    </source>
</evidence>
<dbReference type="PANTHER" id="PTHR24365">
    <property type="entry name" value="TOLL-LIKE RECEPTOR"/>
    <property type="match status" value="1"/>
</dbReference>